<dbReference type="GeneID" id="84589987"/>
<reference evidence="1" key="2">
    <citation type="submission" date="2025-08" db="UniProtKB">
        <authorList>
            <consortium name="RefSeq"/>
        </authorList>
    </citation>
    <scope>IDENTIFICATION</scope>
</reference>
<sequence>MEYFILIYLLKNEFLQALVANNGLEIHSTYQYTLLQRGAKQLHQFALFLFFLCPTAKALAREWVDPNGLKYIRRVLSAPPRNKRVLTPDTTRRSPEIHRPNCLRRAFTWRARQRPLQERDENLAPTNRGIDHHTYSFRFSSATGVFYFLIP</sequence>
<accession>A0AAJ8BTR0</accession>
<evidence type="ECO:0000313" key="1">
    <source>
        <dbReference type="RefSeq" id="XP_059603197.1"/>
    </source>
</evidence>
<dbReference type="RefSeq" id="XP_059603197.1">
    <property type="nucleotide sequence ID" value="XM_059748893.1"/>
</dbReference>
<dbReference type="AlphaFoldDB" id="A0AAJ8BTR0"/>
<name>A0AAJ8BTR0_ASPNG</name>
<evidence type="ECO:0008006" key="2">
    <source>
        <dbReference type="Google" id="ProtNLM"/>
    </source>
</evidence>
<protein>
    <recommendedName>
        <fullName evidence="2">Secreted protein</fullName>
    </recommendedName>
</protein>
<gene>
    <name evidence="1" type="ORF">An01g06740</name>
</gene>
<organism evidence="1">
    <name type="scientific">Aspergillus niger</name>
    <dbReference type="NCBI Taxonomy" id="5061"/>
    <lineage>
        <taxon>Eukaryota</taxon>
        <taxon>Fungi</taxon>
        <taxon>Dikarya</taxon>
        <taxon>Ascomycota</taxon>
        <taxon>Pezizomycotina</taxon>
        <taxon>Eurotiomycetes</taxon>
        <taxon>Eurotiomycetidae</taxon>
        <taxon>Eurotiales</taxon>
        <taxon>Aspergillaceae</taxon>
        <taxon>Aspergillus</taxon>
        <taxon>Aspergillus subgen. Circumdati</taxon>
    </lineage>
</organism>
<dbReference type="VEuPathDB" id="FungiDB:An01g06740"/>
<proteinExistence type="predicted"/>
<dbReference type="KEGG" id="ang:An01g06740"/>
<reference evidence="1" key="1">
    <citation type="submission" date="2025-02" db="EMBL/GenBank/DDBJ databases">
        <authorList>
            <consortium name="NCBI Genome Project"/>
        </authorList>
    </citation>
    <scope>NUCLEOTIDE SEQUENCE</scope>
</reference>